<accession>A0A0A0MP58</accession>
<proteinExistence type="inferred from homology"/>
<dbReference type="PANTHER" id="PTHR11786:SF0">
    <property type="entry name" value="ARYLAMINE N-ACETYLTRANSFERASE 4-RELATED"/>
    <property type="match status" value="1"/>
</dbReference>
<reference evidence="2" key="1">
    <citation type="journal article" date="2014" name="ChemBioChem">
        <title>Identification of the divergolide biosynthetic gene cluster.</title>
        <authorList>
            <person name="Xu Z."/>
            <person name="Ding L."/>
            <person name="Baunach M."/>
            <person name="Hertweck C."/>
        </authorList>
    </citation>
    <scope>NUCLEOTIDE SEQUENCE</scope>
</reference>
<protein>
    <submittedName>
        <fullName evidence="2">DivN protein</fullName>
    </submittedName>
</protein>
<dbReference type="GO" id="GO:0016407">
    <property type="term" value="F:acetyltransferase activity"/>
    <property type="evidence" value="ECO:0007669"/>
    <property type="project" value="InterPro"/>
</dbReference>
<dbReference type="InterPro" id="IPR001447">
    <property type="entry name" value="Arylamine_N-AcTrfase"/>
</dbReference>
<dbReference type="AlphaFoldDB" id="A0A0A0MP58"/>
<dbReference type="SUPFAM" id="SSF54001">
    <property type="entry name" value="Cysteine proteinases"/>
    <property type="match status" value="1"/>
</dbReference>
<sequence>MFTVDEYLTHLGCAKRPGPTLQTLRDLHRRHLSRVQYDTLHALRINPDNMADMDLDDTFDNVVLGEQGGMCLQLNTLFERLLAGLGFRTTVVAGGTWIPGNVFYPDPEHMLTLVDLDGDRWLADVGHAGVSFVEPLRFAPGVQEQDGCAFRLIEQDGYHVVQTRPKGKDWRMTFRFTTRPRTAKDWDGVGEGQGPGVLASVRRRRRAVPGGQVTLTKNLFTLVEDGVEQTRLLRDPADEQHVVDTYWEGRK</sequence>
<dbReference type="Pfam" id="PF00797">
    <property type="entry name" value="Acetyltransf_2"/>
    <property type="match status" value="1"/>
</dbReference>
<dbReference type="EMBL" id="HF563079">
    <property type="protein sequence ID" value="CCP20052.1"/>
    <property type="molecule type" value="Genomic_DNA"/>
</dbReference>
<evidence type="ECO:0000313" key="2">
    <source>
        <dbReference type="EMBL" id="CCP20052.1"/>
    </source>
</evidence>
<dbReference type="PANTHER" id="PTHR11786">
    <property type="entry name" value="N-HYDROXYARYLAMINE O-ACETYLTRANSFERASE"/>
    <property type="match status" value="1"/>
</dbReference>
<gene>
    <name evidence="2" type="primary">divN</name>
</gene>
<organism evidence="2">
    <name type="scientific">Streptomyces sp. HKI0576</name>
    <dbReference type="NCBI Taxonomy" id="995841"/>
    <lineage>
        <taxon>Bacteria</taxon>
        <taxon>Bacillati</taxon>
        <taxon>Actinomycetota</taxon>
        <taxon>Actinomycetes</taxon>
        <taxon>Kitasatosporales</taxon>
        <taxon>Streptomycetaceae</taxon>
        <taxon>Streptomyces</taxon>
    </lineage>
</organism>
<comment type="similarity">
    <text evidence="1">Belongs to the arylamine N-acetyltransferase family.</text>
</comment>
<evidence type="ECO:0000256" key="1">
    <source>
        <dbReference type="ARBA" id="ARBA00006547"/>
    </source>
</evidence>
<name>A0A0A0MP58_9ACTN</name>
<dbReference type="InterPro" id="IPR038765">
    <property type="entry name" value="Papain-like_cys_pep_sf"/>
</dbReference>
<dbReference type="InterPro" id="IPR053710">
    <property type="entry name" value="Arylamine_NAT_domain_sf"/>
</dbReference>
<dbReference type="SMR" id="A0A0A0MP58"/>
<dbReference type="Gene3D" id="3.30.2140.20">
    <property type="match status" value="1"/>
</dbReference>